<dbReference type="AlphaFoldDB" id="A0A7T7XN21"/>
<dbReference type="InterPro" id="IPR036390">
    <property type="entry name" value="WH_DNA-bd_sf"/>
</dbReference>
<dbReference type="InterPro" id="IPR000600">
    <property type="entry name" value="ROK"/>
</dbReference>
<evidence type="ECO:0000256" key="1">
    <source>
        <dbReference type="ARBA" id="ARBA00006479"/>
    </source>
</evidence>
<dbReference type="Gene3D" id="3.30.420.40">
    <property type="match status" value="1"/>
</dbReference>
<evidence type="ECO:0000313" key="3">
    <source>
        <dbReference type="Proteomes" id="UP000595917"/>
    </source>
</evidence>
<organism evidence="2 3">
    <name type="scientific">Breznakiella homolactica</name>
    <dbReference type="NCBI Taxonomy" id="2798577"/>
    <lineage>
        <taxon>Bacteria</taxon>
        <taxon>Pseudomonadati</taxon>
        <taxon>Spirochaetota</taxon>
        <taxon>Spirochaetia</taxon>
        <taxon>Spirochaetales</taxon>
        <taxon>Breznakiellaceae</taxon>
        <taxon>Breznakiella</taxon>
    </lineage>
</organism>
<sequence>MKKNNVGNTDFQKMANQALILDYLRKKGPRSRVDISNAIGLRQSTVTYIINRLSAFKIVGEVDIEYERNPRGRAPVPICINNSYGHILGMELGPDSCYMVVTDIQGAIVFKERISLSKGPKSFIKKAGACYTACTAKIASKGFNILAAGFAVPGIVDRQAGIIKNSPAHGLTEELDFTAGMSGIVKYPFIIENDANCAAQSILWEKSAGDYENSFICFYIKNYPAAGAGRYLPGLSFSLAFNGKLYRGKSGEAGKFLDTAAGQNSKTRISQDDIRRAFTEAKSREELLNRIFDRFGGTISALDLDEVYFGGDSLFDEPWLNDYSSRRKGLQDAPDIRVNPLRPFDAAYGACAGVLSDIYAIPQVGSKANTDGLTWDSLLS</sequence>
<dbReference type="InterPro" id="IPR036388">
    <property type="entry name" value="WH-like_DNA-bd_sf"/>
</dbReference>
<dbReference type="PANTHER" id="PTHR18964">
    <property type="entry name" value="ROK (REPRESSOR, ORF, KINASE) FAMILY"/>
    <property type="match status" value="1"/>
</dbReference>
<keyword evidence="3" id="KW-1185">Reference proteome</keyword>
<dbReference type="EMBL" id="CP067089">
    <property type="protein sequence ID" value="QQO09253.1"/>
    <property type="molecule type" value="Genomic_DNA"/>
</dbReference>
<protein>
    <submittedName>
        <fullName evidence="2">ROK family transcriptional regulator</fullName>
    </submittedName>
</protein>
<dbReference type="KEGG" id="bhc:JFL75_20365"/>
<dbReference type="InterPro" id="IPR043129">
    <property type="entry name" value="ATPase_NBD"/>
</dbReference>
<dbReference type="SUPFAM" id="SSF53067">
    <property type="entry name" value="Actin-like ATPase domain"/>
    <property type="match status" value="1"/>
</dbReference>
<accession>A0A7T7XN21</accession>
<evidence type="ECO:0000313" key="2">
    <source>
        <dbReference type="EMBL" id="QQO09253.1"/>
    </source>
</evidence>
<gene>
    <name evidence="2" type="ORF">JFL75_20365</name>
</gene>
<comment type="similarity">
    <text evidence="1">Belongs to the ROK (NagC/XylR) family.</text>
</comment>
<dbReference type="PANTHER" id="PTHR18964:SF149">
    <property type="entry name" value="BIFUNCTIONAL UDP-N-ACETYLGLUCOSAMINE 2-EPIMERASE_N-ACETYLMANNOSAMINE KINASE"/>
    <property type="match status" value="1"/>
</dbReference>
<proteinExistence type="inferred from homology"/>
<dbReference type="Pfam" id="PF00480">
    <property type="entry name" value="ROK"/>
    <property type="match status" value="1"/>
</dbReference>
<dbReference type="Gene3D" id="1.10.10.10">
    <property type="entry name" value="Winged helix-like DNA-binding domain superfamily/Winged helix DNA-binding domain"/>
    <property type="match status" value="1"/>
</dbReference>
<dbReference type="SUPFAM" id="SSF46785">
    <property type="entry name" value="Winged helix' DNA-binding domain"/>
    <property type="match status" value="1"/>
</dbReference>
<dbReference type="CDD" id="cd23763">
    <property type="entry name" value="ASKHA_ATPase_ROK"/>
    <property type="match status" value="1"/>
</dbReference>
<reference evidence="2" key="1">
    <citation type="submission" date="2021-01" db="EMBL/GenBank/DDBJ databases">
        <title>Description of Breznakiella homolactica.</title>
        <authorList>
            <person name="Song Y."/>
            <person name="Brune A."/>
        </authorList>
    </citation>
    <scope>NUCLEOTIDE SEQUENCE</scope>
    <source>
        <strain evidence="2">RmG30</strain>
    </source>
</reference>
<name>A0A7T7XN21_9SPIR</name>
<dbReference type="RefSeq" id="WP_215626559.1">
    <property type="nucleotide sequence ID" value="NZ_CP067089.2"/>
</dbReference>
<dbReference type="Proteomes" id="UP000595917">
    <property type="component" value="Chromosome"/>
</dbReference>